<dbReference type="GO" id="GO:0005615">
    <property type="term" value="C:extracellular space"/>
    <property type="evidence" value="ECO:0000318"/>
    <property type="project" value="GO_Central"/>
</dbReference>
<dbReference type="GO" id="GO:0005184">
    <property type="term" value="F:neuropeptide hormone activity"/>
    <property type="evidence" value="ECO:0000318"/>
    <property type="project" value="GO_Central"/>
</dbReference>
<dbReference type="EMBL" id="KT235776">
    <property type="protein sequence ID" value="ALD51559.1"/>
    <property type="molecule type" value="mRNA"/>
</dbReference>
<evidence type="ECO:0000256" key="4">
    <source>
        <dbReference type="ARBA" id="ARBA00016270"/>
    </source>
</evidence>
<dbReference type="PANTHER" id="PTHR16866">
    <property type="entry name" value="GASTRIN-RELEASING PEPTIDE"/>
    <property type="match status" value="1"/>
</dbReference>
<gene>
    <name evidence="10" type="primary">GRP</name>
</gene>
<dbReference type="Pfam" id="PF02044">
    <property type="entry name" value="Bombesin"/>
    <property type="match status" value="1"/>
</dbReference>
<dbReference type="EMBL" id="AHAT01017235">
    <property type="status" value="NOT_ANNOTATED_CDS"/>
    <property type="molecule type" value="Genomic_DNA"/>
</dbReference>
<dbReference type="HOGENOM" id="CLU_144892_0_0_1"/>
<dbReference type="AlphaFoldDB" id="W5N1Y3"/>
<dbReference type="PROSITE" id="PS00257">
    <property type="entry name" value="BOMBESIN"/>
    <property type="match status" value="1"/>
</dbReference>
<dbReference type="GO" id="GO:0031410">
    <property type="term" value="C:cytoplasmic vesicle"/>
    <property type="evidence" value="ECO:0007669"/>
    <property type="project" value="UniProtKB-SubCell"/>
</dbReference>
<evidence type="ECO:0000256" key="3">
    <source>
        <dbReference type="ARBA" id="ARBA00010012"/>
    </source>
</evidence>
<proteinExistence type="evidence at transcript level"/>
<evidence type="ECO:0000313" key="10">
    <source>
        <dbReference type="EMBL" id="ALD51559.1"/>
    </source>
</evidence>
<dbReference type="PANTHER" id="PTHR16866:SF2">
    <property type="entry name" value="GASTRIN-RELEASING PEPTIDE"/>
    <property type="match status" value="1"/>
</dbReference>
<evidence type="ECO:0000313" key="11">
    <source>
        <dbReference type="Ensembl" id="ENSLOCP00000014642.1"/>
    </source>
</evidence>
<dbReference type="GO" id="GO:2000987">
    <property type="term" value="P:positive regulation of behavioral fear response"/>
    <property type="evidence" value="ECO:0000318"/>
    <property type="project" value="GO_Central"/>
</dbReference>
<dbReference type="RefSeq" id="XP_015194936.1">
    <property type="nucleotide sequence ID" value="XM_015339450.2"/>
</dbReference>
<keyword evidence="8" id="KW-0027">Amidation</keyword>
<keyword evidence="12" id="KW-1185">Reference proteome</keyword>
<dbReference type="OrthoDB" id="9879745at2759"/>
<evidence type="ECO:0000256" key="7">
    <source>
        <dbReference type="ARBA" id="ARBA00022729"/>
    </source>
</evidence>
<reference evidence="12" key="1">
    <citation type="submission" date="2011-12" db="EMBL/GenBank/DDBJ databases">
        <title>The Draft Genome of Lepisosteus oculatus.</title>
        <authorList>
            <consortium name="The Broad Institute Genome Assembly &amp; Analysis Group"/>
            <consortium name="Computational R&amp;D Group"/>
            <consortium name="and Sequencing Platform"/>
            <person name="Di Palma F."/>
            <person name="Alfoldi J."/>
            <person name="Johnson J."/>
            <person name="Berlin A."/>
            <person name="Gnerre S."/>
            <person name="Jaffe D."/>
            <person name="MacCallum I."/>
            <person name="Young S."/>
            <person name="Walker B.J."/>
            <person name="Lander E.S."/>
            <person name="Lindblad-Toh K."/>
        </authorList>
    </citation>
    <scope>NUCLEOTIDE SEQUENCE [LARGE SCALE GENOMIC DNA]</scope>
</reference>
<comment type="similarity">
    <text evidence="3">Belongs to the bombesin/neuromedin-B/ranatensin family.</text>
</comment>
<evidence type="ECO:0000256" key="2">
    <source>
        <dbReference type="ARBA" id="ARBA00004613"/>
    </source>
</evidence>
<dbReference type="Bgee" id="ENSLOCG00000011909">
    <property type="expression patterns" value="Expressed in brain and 3 other cell types or tissues"/>
</dbReference>
<dbReference type="GO" id="GO:0007218">
    <property type="term" value="P:neuropeptide signaling pathway"/>
    <property type="evidence" value="ECO:0000318"/>
    <property type="project" value="GO_Central"/>
</dbReference>
<dbReference type="KEGG" id="loc:107076065"/>
<evidence type="ECO:0000256" key="6">
    <source>
        <dbReference type="ARBA" id="ARBA00022685"/>
    </source>
</evidence>
<accession>W5N1Y3</accession>
<evidence type="ECO:0000256" key="8">
    <source>
        <dbReference type="ARBA" id="ARBA00022815"/>
    </source>
</evidence>
<dbReference type="Ensembl" id="ENSLOCT00000014671.1">
    <property type="protein sequence ID" value="ENSLOCP00000014642.1"/>
    <property type="gene ID" value="ENSLOCG00000011909.1"/>
</dbReference>
<dbReference type="Proteomes" id="UP000018468">
    <property type="component" value="Linkage group LG2"/>
</dbReference>
<dbReference type="OMA" id="KDMMDYL"/>
<sequence>MGAEFLFWKYRSVLSFIFLIVIVYRVNFASSFPVENGAPLAKMYPRGSHWAVGHLMGKKSIDFPLGYEEGDGTLYLSTGEEAKELDRPLKWSELIKIMIRALDGNNSQMGQLLEEDIPFSSKNAWEARDKSSNLKEVTNYLLQALTMKDNNPS</sequence>
<name>W5N1Y3_LEPOC</name>
<dbReference type="STRING" id="7918.ENSLOCP00000014642"/>
<evidence type="ECO:0000313" key="12">
    <source>
        <dbReference type="Proteomes" id="UP000018468"/>
    </source>
</evidence>
<dbReference type="CTD" id="2922"/>
<evidence type="ECO:0000256" key="5">
    <source>
        <dbReference type="ARBA" id="ARBA00022525"/>
    </source>
</evidence>
<reference evidence="11" key="3">
    <citation type="submission" date="2025-05" db="UniProtKB">
        <authorList>
            <consortium name="Ensembl"/>
        </authorList>
    </citation>
    <scope>IDENTIFICATION</scope>
</reference>
<keyword evidence="5" id="KW-0964">Secreted</keyword>
<dbReference type="InterPro" id="IPR000874">
    <property type="entry name" value="Bombesin"/>
</dbReference>
<keyword evidence="7" id="KW-0732">Signal</keyword>
<comment type="subcellular location">
    <subcellularLocation>
        <location evidence="1">Cytoplasmic vesicle</location>
        <location evidence="1">Secretory vesicle lumen</location>
    </subcellularLocation>
    <subcellularLocation>
        <location evidence="2">Secreted</location>
    </subcellularLocation>
</comment>
<keyword evidence="9" id="KW-0968">Cytoplasmic vesicle</keyword>
<evidence type="ECO:0000256" key="1">
    <source>
        <dbReference type="ARBA" id="ARBA00004263"/>
    </source>
</evidence>
<dbReference type="GeneID" id="107076065"/>
<dbReference type="GeneTree" id="ENSGT00940000174898"/>
<reference evidence="10" key="2">
    <citation type="journal article" date="2015" name="Mol. Biol. Evol.">
        <title>Prevertebrate Local Gene Duplication Facilitated Expansion of the Neuropeptide GPCR Superfamily.</title>
        <authorList>
            <person name="Yun S."/>
            <person name="Furlong M."/>
            <person name="Sim M."/>
            <person name="Cho M."/>
            <person name="Park S."/>
            <person name="Cho E.B."/>
            <person name="Reyes-Alcaraz A."/>
            <person name="Hwang J.I."/>
            <person name="Kim J."/>
            <person name="Seong J.Y."/>
        </authorList>
    </citation>
    <scope>NUCLEOTIDE SEQUENCE</scope>
</reference>
<protein>
    <recommendedName>
        <fullName evidence="4">Gastrin-releasing peptide</fullName>
    </recommendedName>
</protein>
<organism evidence="11 12">
    <name type="scientific">Lepisosteus oculatus</name>
    <name type="common">Spotted gar</name>
    <dbReference type="NCBI Taxonomy" id="7918"/>
    <lineage>
        <taxon>Eukaryota</taxon>
        <taxon>Metazoa</taxon>
        <taxon>Chordata</taxon>
        <taxon>Craniata</taxon>
        <taxon>Vertebrata</taxon>
        <taxon>Euteleostomi</taxon>
        <taxon>Actinopterygii</taxon>
        <taxon>Neopterygii</taxon>
        <taxon>Holostei</taxon>
        <taxon>Semionotiformes</taxon>
        <taxon>Lepisosteidae</taxon>
        <taxon>Lepisosteus</taxon>
    </lineage>
</organism>
<keyword evidence="6" id="KW-0165">Cleavage on pair of basic residues</keyword>
<dbReference type="eggNOG" id="ENOG502S4DG">
    <property type="taxonomic scope" value="Eukaryota"/>
</dbReference>
<evidence type="ECO:0000256" key="9">
    <source>
        <dbReference type="ARBA" id="ARBA00023329"/>
    </source>
</evidence>